<proteinExistence type="predicted"/>
<feature type="compositionally biased region" description="Polar residues" evidence="1">
    <location>
        <begin position="304"/>
        <end position="314"/>
    </location>
</feature>
<name>A0AAE0GRS2_9CHLO</name>
<dbReference type="Pfam" id="PF12146">
    <property type="entry name" value="Hydrolase_4"/>
    <property type="match status" value="1"/>
</dbReference>
<gene>
    <name evidence="3" type="ORF">CYMTET_9206</name>
</gene>
<dbReference type="InterPro" id="IPR052920">
    <property type="entry name" value="DNA-binding_regulatory"/>
</dbReference>
<dbReference type="SUPFAM" id="SSF53474">
    <property type="entry name" value="alpha/beta-Hydrolases"/>
    <property type="match status" value="1"/>
</dbReference>
<dbReference type="InterPro" id="IPR009060">
    <property type="entry name" value="UBA-like_sf"/>
</dbReference>
<feature type="region of interest" description="Disordered" evidence="1">
    <location>
        <begin position="294"/>
        <end position="329"/>
    </location>
</feature>
<evidence type="ECO:0000313" key="4">
    <source>
        <dbReference type="Proteomes" id="UP001190700"/>
    </source>
</evidence>
<dbReference type="EMBL" id="LGRX02003040">
    <property type="protein sequence ID" value="KAK3283087.1"/>
    <property type="molecule type" value="Genomic_DNA"/>
</dbReference>
<reference evidence="3 4" key="1">
    <citation type="journal article" date="2015" name="Genome Biol. Evol.">
        <title>Comparative Genomics of a Bacterivorous Green Alga Reveals Evolutionary Causalities and Consequences of Phago-Mixotrophic Mode of Nutrition.</title>
        <authorList>
            <person name="Burns J.A."/>
            <person name="Paasch A."/>
            <person name="Narechania A."/>
            <person name="Kim E."/>
        </authorList>
    </citation>
    <scope>NUCLEOTIDE SEQUENCE [LARGE SCALE GENOMIC DNA]</scope>
    <source>
        <strain evidence="3 4">PLY_AMNH</strain>
    </source>
</reference>
<feature type="region of interest" description="Disordered" evidence="1">
    <location>
        <begin position="422"/>
        <end position="518"/>
    </location>
</feature>
<evidence type="ECO:0000259" key="2">
    <source>
        <dbReference type="PROSITE" id="PS50030"/>
    </source>
</evidence>
<dbReference type="SUPFAM" id="SSF46934">
    <property type="entry name" value="UBA-like"/>
    <property type="match status" value="1"/>
</dbReference>
<feature type="domain" description="UBA" evidence="2">
    <location>
        <begin position="378"/>
        <end position="417"/>
    </location>
</feature>
<dbReference type="InterPro" id="IPR022742">
    <property type="entry name" value="Hydrolase_4"/>
</dbReference>
<dbReference type="PROSITE" id="PS50330">
    <property type="entry name" value="UIM"/>
    <property type="match status" value="1"/>
</dbReference>
<protein>
    <recommendedName>
        <fullName evidence="2">UBA domain-containing protein</fullName>
    </recommendedName>
</protein>
<dbReference type="SMART" id="SM00165">
    <property type="entry name" value="UBA"/>
    <property type="match status" value="1"/>
</dbReference>
<sequence>MFGWWDKVVNLAIRPPRAQYLLEELPGPYFGIRGVRYCRQEVNVANQAGLNLVGSHYMPADRRGQKLPCVIYLHGNSGCQRDGCEVLKVLLPQNITVFAFDFSGSGLSDGEYITLGITECEDLLSVINHLRSDAAVSKIALWGRSMGAATAVLCSQRDPSIAGIVCDSPYSRLNDLLVELCERYATENNLWLPKSMISLAVSFFRRSVKQQTGADIDKLDIMGAATSCFTPACFGHATGDTFVPMHHTERIHEAFAGDKRLLRFPGEHNGLRPGFFYDSASIFLHNVLEPPDLVAARPPPHQQLGEQSRWSAAPTTDGEASDETPTQGITSIFSRTDLSNLMGEVLRGQEGHELDPAEAGHAATVPTAVGGPRGSRHAISQEDLESLANMGFSEKAAARALKRHRNMDMAVNFLLEVGEAGLDDSSEDEDAPAEPARQARPDDQPTGGVSAPGSSLPPGGAAEGTLPLRQATRSNPWPNRGNPERQLPPLMRNEREEALQPAVPVTNPDSDPDPTNASTEEYLQMMQNAEDQELARAIQLSLQGT</sequence>
<organism evidence="3 4">
    <name type="scientific">Cymbomonas tetramitiformis</name>
    <dbReference type="NCBI Taxonomy" id="36881"/>
    <lineage>
        <taxon>Eukaryota</taxon>
        <taxon>Viridiplantae</taxon>
        <taxon>Chlorophyta</taxon>
        <taxon>Pyramimonadophyceae</taxon>
        <taxon>Pyramimonadales</taxon>
        <taxon>Pyramimonadaceae</taxon>
        <taxon>Cymbomonas</taxon>
    </lineage>
</organism>
<dbReference type="PANTHER" id="PTHR43358:SF4">
    <property type="entry name" value="ALPHA_BETA HYDROLASE FOLD-1 DOMAIN-CONTAINING PROTEIN"/>
    <property type="match status" value="1"/>
</dbReference>
<keyword evidence="4" id="KW-1185">Reference proteome</keyword>
<dbReference type="InterPro" id="IPR029058">
    <property type="entry name" value="AB_hydrolase_fold"/>
</dbReference>
<dbReference type="InterPro" id="IPR015940">
    <property type="entry name" value="UBA"/>
</dbReference>
<dbReference type="PANTHER" id="PTHR43358">
    <property type="entry name" value="ALPHA/BETA-HYDROLASE"/>
    <property type="match status" value="1"/>
</dbReference>
<comment type="caution">
    <text evidence="3">The sequence shown here is derived from an EMBL/GenBank/DDBJ whole genome shotgun (WGS) entry which is preliminary data.</text>
</comment>
<dbReference type="AlphaFoldDB" id="A0AAE0GRS2"/>
<evidence type="ECO:0000313" key="3">
    <source>
        <dbReference type="EMBL" id="KAK3283087.1"/>
    </source>
</evidence>
<dbReference type="PROSITE" id="PS50030">
    <property type="entry name" value="UBA"/>
    <property type="match status" value="1"/>
</dbReference>
<dbReference type="Gene3D" id="3.40.50.1820">
    <property type="entry name" value="alpha/beta hydrolase"/>
    <property type="match status" value="1"/>
</dbReference>
<evidence type="ECO:0000256" key="1">
    <source>
        <dbReference type="SAM" id="MobiDB-lite"/>
    </source>
</evidence>
<dbReference type="Proteomes" id="UP001190700">
    <property type="component" value="Unassembled WGS sequence"/>
</dbReference>
<dbReference type="Pfam" id="PF22562">
    <property type="entry name" value="UBA_7"/>
    <property type="match status" value="1"/>
</dbReference>
<accession>A0AAE0GRS2</accession>
<dbReference type="Gene3D" id="1.10.8.10">
    <property type="entry name" value="DNA helicase RuvA subunit, C-terminal domain"/>
    <property type="match status" value="1"/>
</dbReference>
<dbReference type="InterPro" id="IPR003903">
    <property type="entry name" value="UIM_dom"/>
</dbReference>
<feature type="compositionally biased region" description="Acidic residues" evidence="1">
    <location>
        <begin position="422"/>
        <end position="432"/>
    </location>
</feature>
<feature type="compositionally biased region" description="Polar residues" evidence="1">
    <location>
        <begin position="507"/>
        <end position="518"/>
    </location>
</feature>
<dbReference type="CDD" id="cd14270">
    <property type="entry name" value="UBA"/>
    <property type="match status" value="1"/>
</dbReference>